<dbReference type="Proteomes" id="UP000516173">
    <property type="component" value="Chromosome"/>
</dbReference>
<name>A0A7G1KN16_9NOCA</name>
<dbReference type="GO" id="GO:0008239">
    <property type="term" value="F:dipeptidyl-peptidase activity"/>
    <property type="evidence" value="ECO:0007669"/>
    <property type="project" value="InterPro"/>
</dbReference>
<proteinExistence type="predicted"/>
<protein>
    <submittedName>
        <fullName evidence="3">Putative peptidase</fullName>
    </submittedName>
</protein>
<dbReference type="Gene3D" id="1.10.3020.10">
    <property type="entry name" value="alpha-amino acid ester hydrolase ( Helical cap domain)"/>
    <property type="match status" value="1"/>
</dbReference>
<dbReference type="InterPro" id="IPR000383">
    <property type="entry name" value="Xaa-Pro-like_dom"/>
</dbReference>
<dbReference type="Pfam" id="PF02129">
    <property type="entry name" value="Peptidase_S15"/>
    <property type="match status" value="1"/>
</dbReference>
<keyword evidence="1" id="KW-0378">Hydrolase</keyword>
<reference evidence="3 4" key="1">
    <citation type="submission" date="2020-08" db="EMBL/GenBank/DDBJ databases">
        <title>Genome Sequencing of Nocardia wallacei strain FMUON74 and assembly.</title>
        <authorList>
            <person name="Toyokawa M."/>
            <person name="Uesaka K."/>
        </authorList>
    </citation>
    <scope>NUCLEOTIDE SEQUENCE [LARGE SCALE GENOMIC DNA]</scope>
    <source>
        <strain evidence="3 4">FMUON74</strain>
    </source>
</reference>
<dbReference type="EMBL" id="AP023396">
    <property type="protein sequence ID" value="BCK55289.1"/>
    <property type="molecule type" value="Genomic_DNA"/>
</dbReference>
<dbReference type="AlphaFoldDB" id="A0A7G1KN16"/>
<keyword evidence="4" id="KW-1185">Reference proteome</keyword>
<dbReference type="InterPro" id="IPR013736">
    <property type="entry name" value="Xaa-Pro_dipept_C"/>
</dbReference>
<dbReference type="InterPro" id="IPR008979">
    <property type="entry name" value="Galactose-bd-like_sf"/>
</dbReference>
<dbReference type="KEGG" id="nwl:NWFMUON74_30610"/>
<dbReference type="NCBIfam" id="TIGR00976">
    <property type="entry name" value="CocE_NonD"/>
    <property type="match status" value="1"/>
</dbReference>
<evidence type="ECO:0000313" key="4">
    <source>
        <dbReference type="Proteomes" id="UP000516173"/>
    </source>
</evidence>
<dbReference type="Pfam" id="PF08530">
    <property type="entry name" value="PepX_C"/>
    <property type="match status" value="1"/>
</dbReference>
<dbReference type="InterPro" id="IPR050585">
    <property type="entry name" value="Xaa-Pro_dipeptidyl-ppase/CocE"/>
</dbReference>
<dbReference type="InterPro" id="IPR005674">
    <property type="entry name" value="CocE/Ser_esterase"/>
</dbReference>
<sequence length="669" mass="72906">MYQRDEANRSGRSRAAARARCYLRTMSSNRLRRSRIVRMCALAATAVLIAGGCGGPEPEHTAGPRVAAPWPPADGRGACEVDKQPDVPATMRDGVVLKSDVYRPRTTDPAPVILMRTQYGKDAAQIQPYRYRPPDWFASHCYLVVVQDIRGQGKSGGTFTEFGNDLDDGYDAVEWAAALPGSNGKVGMYGSSYVGATQWLAAVRTPPHLATIVPANTSSDYYDGWTYDGGAFRLAFVEPWAMETIARTAAENRGDTATAKQLLTEGADYTRWLGFRPYQQFPPLRPDDPAVAPWFYDWIRHSARDDYWKQWSIRDRYPNVRVPVLDVEGWYDAFLTGGIENFTGMVERGGTEDARRNQRLVIGPWDHVGWGRPGSGVGAPKMAAGPAGDSPINELMLAWFDRFLKGADTKVSGQPAVDYFVMGANRWKTASAWPLPDTRWTTYYLSGPGGPGLGGRQGALVRSAPKDPQQPDRYYYDPLNPVPSAGGHSCCGAATGPQGPFDQGAVEQRSDVLTFTTDPMPSDTEITGPTEVSLWAASTAPDTDFTAKLVAVAPDGSTVNLNNGIIRAAFRDSLEHPTPIVPGQPYRYTIKIWPTSYQVPAGSRVRLEISSSDFPQYAPNPNTGEPFGQSAAVQGATQTIFHDAEHPSSVVLPIIPVGDSGSTKFPLTR</sequence>
<dbReference type="InterPro" id="IPR029058">
    <property type="entry name" value="AB_hydrolase_fold"/>
</dbReference>
<evidence type="ECO:0000259" key="2">
    <source>
        <dbReference type="SMART" id="SM00939"/>
    </source>
</evidence>
<organism evidence="3 4">
    <name type="scientific">Nocardia wallacei</name>
    <dbReference type="NCBI Taxonomy" id="480035"/>
    <lineage>
        <taxon>Bacteria</taxon>
        <taxon>Bacillati</taxon>
        <taxon>Actinomycetota</taxon>
        <taxon>Actinomycetes</taxon>
        <taxon>Mycobacteriales</taxon>
        <taxon>Nocardiaceae</taxon>
        <taxon>Nocardia</taxon>
    </lineage>
</organism>
<dbReference type="SUPFAM" id="SSF49785">
    <property type="entry name" value="Galactose-binding domain-like"/>
    <property type="match status" value="1"/>
</dbReference>
<dbReference type="PANTHER" id="PTHR43056:SF10">
    <property type="entry name" value="COCE_NOND FAMILY, PUTATIVE (AFU_ORTHOLOGUE AFUA_7G00600)-RELATED"/>
    <property type="match status" value="1"/>
</dbReference>
<accession>A0A7G1KN16</accession>
<evidence type="ECO:0000256" key="1">
    <source>
        <dbReference type="ARBA" id="ARBA00022801"/>
    </source>
</evidence>
<dbReference type="SUPFAM" id="SSF53474">
    <property type="entry name" value="alpha/beta-Hydrolases"/>
    <property type="match status" value="1"/>
</dbReference>
<dbReference type="SMART" id="SM00939">
    <property type="entry name" value="PepX_C"/>
    <property type="match status" value="1"/>
</dbReference>
<dbReference type="Gene3D" id="2.60.120.260">
    <property type="entry name" value="Galactose-binding domain-like"/>
    <property type="match status" value="1"/>
</dbReference>
<evidence type="ECO:0000313" key="3">
    <source>
        <dbReference type="EMBL" id="BCK55289.1"/>
    </source>
</evidence>
<dbReference type="PANTHER" id="PTHR43056">
    <property type="entry name" value="PEPTIDASE S9 PROLYL OLIGOPEPTIDASE"/>
    <property type="match status" value="1"/>
</dbReference>
<gene>
    <name evidence="3" type="ORF">NWFMUON74_30610</name>
</gene>
<dbReference type="Gene3D" id="3.40.50.1820">
    <property type="entry name" value="alpha/beta hydrolase"/>
    <property type="match status" value="1"/>
</dbReference>
<feature type="domain" description="Xaa-Pro dipeptidyl-peptidase C-terminal" evidence="2">
    <location>
        <begin position="397"/>
        <end position="651"/>
    </location>
</feature>